<keyword evidence="2" id="KW-1185">Reference proteome</keyword>
<name>A0A1X7IFK0_9FLAO</name>
<dbReference type="AlphaFoldDB" id="A0A1X7IFK0"/>
<evidence type="ECO:0000313" key="2">
    <source>
        <dbReference type="Proteomes" id="UP000193420"/>
    </source>
</evidence>
<reference evidence="2" key="1">
    <citation type="submission" date="2017-04" db="EMBL/GenBank/DDBJ databases">
        <authorList>
            <person name="Varghese N."/>
            <person name="Submissions S."/>
        </authorList>
    </citation>
    <scope>NUCLEOTIDE SEQUENCE [LARGE SCALE GENOMIC DNA]</scope>
    <source>
        <strain evidence="2">DSM 19835</strain>
    </source>
</reference>
<dbReference type="Proteomes" id="UP000193420">
    <property type="component" value="Unassembled WGS sequence"/>
</dbReference>
<dbReference type="EMBL" id="FXAO01000001">
    <property type="protein sequence ID" value="SMG13557.1"/>
    <property type="molecule type" value="Genomic_DNA"/>
</dbReference>
<accession>A0A1X7IFK0</accession>
<proteinExistence type="predicted"/>
<protein>
    <submittedName>
        <fullName evidence="1">Plasmid stabilization system protein ParE</fullName>
    </submittedName>
</protein>
<organism evidence="1 2">
    <name type="scientific">Arenibacter troitsensis</name>
    <dbReference type="NCBI Taxonomy" id="188872"/>
    <lineage>
        <taxon>Bacteria</taxon>
        <taxon>Pseudomonadati</taxon>
        <taxon>Bacteroidota</taxon>
        <taxon>Flavobacteriia</taxon>
        <taxon>Flavobacteriales</taxon>
        <taxon>Flavobacteriaceae</taxon>
        <taxon>Arenibacter</taxon>
    </lineage>
</organism>
<evidence type="ECO:0000313" key="1">
    <source>
        <dbReference type="EMBL" id="SMG13557.1"/>
    </source>
</evidence>
<gene>
    <name evidence="1" type="ORF">SAMN03080602_00803</name>
</gene>
<dbReference type="STRING" id="188872.SAMN03080602_00803"/>
<dbReference type="Gene3D" id="3.30.2310.20">
    <property type="entry name" value="RelE-like"/>
    <property type="match status" value="1"/>
</dbReference>
<sequence>MDKPYRVEWTKRSLINAIAIKNYLIQKFTVKEVVKFERLLRQFELTVSNFPTLYPESKSQKLLRRAVIHKNTTVYYIFNKGKVTVVAMKDNRKEKADR</sequence>
<dbReference type="InterPro" id="IPR035093">
    <property type="entry name" value="RelE/ParE_toxin_dom_sf"/>
</dbReference>